<evidence type="ECO:0000256" key="2">
    <source>
        <dbReference type="ARBA" id="ARBA00009772"/>
    </source>
</evidence>
<evidence type="ECO:0000256" key="7">
    <source>
        <dbReference type="SAM" id="Phobius"/>
    </source>
</evidence>
<keyword evidence="4 7" id="KW-0812">Transmembrane</keyword>
<feature type="transmembrane region" description="Helical" evidence="7">
    <location>
        <begin position="70"/>
        <end position="92"/>
    </location>
</feature>
<evidence type="ECO:0000256" key="3">
    <source>
        <dbReference type="ARBA" id="ARBA00022475"/>
    </source>
</evidence>
<keyword evidence="9" id="KW-1185">Reference proteome</keyword>
<gene>
    <name evidence="8" type="ORF">ACFFRE_11790</name>
</gene>
<sequence length="259" mass="26254">MQIDLSGPWLLAVLLGTVRAAAWLAVVPPFSTAMTGGMPRTVLMGVAVGLGVLSAPLLLAHGVPTSTAGLVGQVVLGVFVGAALGFVVRLLVSALSGAGSLVDLFGGITPLPAYDPVSASEIPIVGQLYDQLAIVVLFASNGELLVIQGFETSFRVGGGPIEHFGGTVLPAVLTNGLATFFTAALEIAAPILVVLFSLQVALALLAKAAPQVNAWWLGLPLQVVLALVLTAFSLRVVPGALANLLQVMVGDVRALVGLG</sequence>
<evidence type="ECO:0000256" key="4">
    <source>
        <dbReference type="ARBA" id="ARBA00022692"/>
    </source>
</evidence>
<keyword evidence="3" id="KW-1003">Cell membrane</keyword>
<dbReference type="Pfam" id="PF01311">
    <property type="entry name" value="Bac_export_1"/>
    <property type="match status" value="1"/>
</dbReference>
<feature type="transmembrane region" description="Helical" evidence="7">
    <location>
        <begin position="177"/>
        <end position="202"/>
    </location>
</feature>
<keyword evidence="6 7" id="KW-0472">Membrane</keyword>
<name>A0ABV6C7J8_9ACTN</name>
<dbReference type="PANTHER" id="PTHR30065:SF1">
    <property type="entry name" value="SURFACE PRESENTATION OF ANTIGENS PROTEIN SPAR"/>
    <property type="match status" value="1"/>
</dbReference>
<keyword evidence="8" id="KW-0966">Cell projection</keyword>
<evidence type="ECO:0000256" key="1">
    <source>
        <dbReference type="ARBA" id="ARBA00004651"/>
    </source>
</evidence>
<dbReference type="PRINTS" id="PR00953">
    <property type="entry name" value="TYPE3IMRPROT"/>
</dbReference>
<feature type="transmembrane region" description="Helical" evidence="7">
    <location>
        <begin position="44"/>
        <end position="63"/>
    </location>
</feature>
<organism evidence="8 9">
    <name type="scientific">Aciditerrimonas ferrireducens</name>
    <dbReference type="NCBI Taxonomy" id="667306"/>
    <lineage>
        <taxon>Bacteria</taxon>
        <taxon>Bacillati</taxon>
        <taxon>Actinomycetota</taxon>
        <taxon>Acidimicrobiia</taxon>
        <taxon>Acidimicrobiales</taxon>
        <taxon>Acidimicrobiaceae</taxon>
        <taxon>Aciditerrimonas</taxon>
    </lineage>
</organism>
<dbReference type="InterPro" id="IPR002010">
    <property type="entry name" value="T3SS_IM_R"/>
</dbReference>
<dbReference type="Proteomes" id="UP001589788">
    <property type="component" value="Unassembled WGS sequence"/>
</dbReference>
<dbReference type="PANTHER" id="PTHR30065">
    <property type="entry name" value="FLAGELLAR BIOSYNTHETIC PROTEIN FLIR"/>
    <property type="match status" value="1"/>
</dbReference>
<accession>A0ABV6C7J8</accession>
<dbReference type="EMBL" id="JBHLYQ010000160">
    <property type="protein sequence ID" value="MFC0082811.1"/>
    <property type="molecule type" value="Genomic_DNA"/>
</dbReference>
<keyword evidence="8" id="KW-0969">Cilium</keyword>
<comment type="caution">
    <text evidence="8">The sequence shown here is derived from an EMBL/GenBank/DDBJ whole genome shotgun (WGS) entry which is preliminary data.</text>
</comment>
<protein>
    <submittedName>
        <fullName evidence="8">Flagellar biosynthetic protein FliR</fullName>
    </submittedName>
</protein>
<evidence type="ECO:0000313" key="8">
    <source>
        <dbReference type="EMBL" id="MFC0082811.1"/>
    </source>
</evidence>
<evidence type="ECO:0000256" key="5">
    <source>
        <dbReference type="ARBA" id="ARBA00022989"/>
    </source>
</evidence>
<keyword evidence="5 7" id="KW-1133">Transmembrane helix</keyword>
<feature type="transmembrane region" description="Helical" evidence="7">
    <location>
        <begin position="214"/>
        <end position="234"/>
    </location>
</feature>
<evidence type="ECO:0000256" key="6">
    <source>
        <dbReference type="ARBA" id="ARBA00023136"/>
    </source>
</evidence>
<comment type="similarity">
    <text evidence="2">Belongs to the FliR/MopE/SpaR family.</text>
</comment>
<proteinExistence type="inferred from homology"/>
<evidence type="ECO:0000313" key="9">
    <source>
        <dbReference type="Proteomes" id="UP001589788"/>
    </source>
</evidence>
<reference evidence="8 9" key="1">
    <citation type="submission" date="2024-09" db="EMBL/GenBank/DDBJ databases">
        <authorList>
            <person name="Sun Q."/>
            <person name="Mori K."/>
        </authorList>
    </citation>
    <scope>NUCLEOTIDE SEQUENCE [LARGE SCALE GENOMIC DNA]</scope>
    <source>
        <strain evidence="8 9">JCM 15389</strain>
    </source>
</reference>
<dbReference type="RefSeq" id="WP_377790464.1">
    <property type="nucleotide sequence ID" value="NZ_JBHLYQ010000160.1"/>
</dbReference>
<comment type="subcellular location">
    <subcellularLocation>
        <location evidence="1">Cell membrane</location>
        <topology evidence="1">Multi-pass membrane protein</topology>
    </subcellularLocation>
</comment>
<keyword evidence="8" id="KW-0282">Flagellum</keyword>